<name>A0AAX4K1G0_9TREE</name>
<dbReference type="PANTHER" id="PTHR11586:SF33">
    <property type="entry name" value="AMINOACYL TRNA SYNTHASE COMPLEX-INTERACTING MULTIFUNCTIONAL PROTEIN 1"/>
    <property type="match status" value="1"/>
</dbReference>
<dbReference type="SUPFAM" id="SSF50249">
    <property type="entry name" value="Nucleic acid-binding proteins"/>
    <property type="match status" value="1"/>
</dbReference>
<dbReference type="PROSITE" id="PS50886">
    <property type="entry name" value="TRBD"/>
    <property type="match status" value="1"/>
</dbReference>
<evidence type="ECO:0000313" key="6">
    <source>
        <dbReference type="EMBL" id="WWC90983.1"/>
    </source>
</evidence>
<feature type="domain" description="TRNA-binding" evidence="5">
    <location>
        <begin position="230"/>
        <end position="336"/>
    </location>
</feature>
<feature type="compositionally biased region" description="Basic and acidic residues" evidence="4">
    <location>
        <begin position="199"/>
        <end position="226"/>
    </location>
</feature>
<keyword evidence="1 3" id="KW-0820">tRNA-binding</keyword>
<dbReference type="GO" id="GO:0016874">
    <property type="term" value="F:ligase activity"/>
    <property type="evidence" value="ECO:0007669"/>
    <property type="project" value="UniProtKB-KW"/>
</dbReference>
<keyword evidence="6" id="KW-0436">Ligase</keyword>
<evidence type="ECO:0000256" key="3">
    <source>
        <dbReference type="PROSITE-ProRule" id="PRU00209"/>
    </source>
</evidence>
<dbReference type="Gene3D" id="1.20.1050.130">
    <property type="match status" value="1"/>
</dbReference>
<dbReference type="InterPro" id="IPR012340">
    <property type="entry name" value="NA-bd_OB-fold"/>
</dbReference>
<feature type="region of interest" description="Disordered" evidence="4">
    <location>
        <begin position="194"/>
        <end position="233"/>
    </location>
</feature>
<dbReference type="Gene3D" id="2.40.50.140">
    <property type="entry name" value="Nucleic acid-binding proteins"/>
    <property type="match status" value="1"/>
</dbReference>
<dbReference type="GO" id="GO:0000049">
    <property type="term" value="F:tRNA binding"/>
    <property type="evidence" value="ECO:0007669"/>
    <property type="project" value="UniProtKB-UniRule"/>
</dbReference>
<dbReference type="AlphaFoldDB" id="A0AAX4K1G0"/>
<proteinExistence type="predicted"/>
<evidence type="ECO:0000256" key="4">
    <source>
        <dbReference type="SAM" id="MobiDB-lite"/>
    </source>
</evidence>
<dbReference type="PANTHER" id="PTHR11586">
    <property type="entry name" value="TRNA-AMINOACYLATION COFACTOR ARC1 FAMILY MEMBER"/>
    <property type="match status" value="1"/>
</dbReference>
<dbReference type="EMBL" id="CP144105">
    <property type="protein sequence ID" value="WWC90983.1"/>
    <property type="molecule type" value="Genomic_DNA"/>
</dbReference>
<dbReference type="SUPFAM" id="SSF47616">
    <property type="entry name" value="GST C-terminal domain-like"/>
    <property type="match status" value="1"/>
</dbReference>
<accession>A0AAX4K1G0</accession>
<evidence type="ECO:0000259" key="5">
    <source>
        <dbReference type="PROSITE" id="PS50886"/>
    </source>
</evidence>
<dbReference type="CDD" id="cd02799">
    <property type="entry name" value="tRNA_bind_EMAP-II_like"/>
    <property type="match status" value="1"/>
</dbReference>
<sequence length="404" mass="43136">MSNVSEFVAAAEQADPALTGSNDKDKAQIAKLVGETEGYVKDLSALNEKLTPLTYLYSNSPSSADVSLYAHLHPTLISAPSSQHPQQPSLLRYFLQIQSLESVQSAQKSLPNSFPSLDIDLSTLSTPERKAPPPKVKKDKKPAAPAATAGSVTETVTGAVSSALASATAAASSVSETAVNAATAVKEAVVGGAASEGVQNKDGKKKEKKEKKEKIAKAPQPAKEEPTGPLPSMIDMRVGKVLDVKRHPDADSLYVESIDVGEEEPRTVCSGLVKYMSEDDIRGATIVVICNLKPVTMRGVKSFAMLLCASSKDGKDEGGIEFVYPPEGSQPGERIYFEGEKYENAKPEAQLNPKKKIFETIQPGFITLDTKEAAWIDPETKSVHKIRTKDGVLKTRNLIGASLS</sequence>
<reference evidence="6 7" key="1">
    <citation type="submission" date="2024-01" db="EMBL/GenBank/DDBJ databases">
        <title>Comparative genomics of Cryptococcus and Kwoniella reveals pathogenesis evolution and contrasting modes of karyotype evolution via chromosome fusion or intercentromeric recombination.</title>
        <authorList>
            <person name="Coelho M.A."/>
            <person name="David-Palma M."/>
            <person name="Shea T."/>
            <person name="Bowers K."/>
            <person name="McGinley-Smith S."/>
            <person name="Mohammad A.W."/>
            <person name="Gnirke A."/>
            <person name="Yurkov A.M."/>
            <person name="Nowrousian M."/>
            <person name="Sun S."/>
            <person name="Cuomo C.A."/>
            <person name="Heitman J."/>
        </authorList>
    </citation>
    <scope>NUCLEOTIDE SEQUENCE [LARGE SCALE GENOMIC DNA]</scope>
    <source>
        <strain evidence="6 7">CBS 6074</strain>
    </source>
</reference>
<dbReference type="RefSeq" id="XP_066077746.1">
    <property type="nucleotide sequence ID" value="XM_066221649.1"/>
</dbReference>
<dbReference type="Pfam" id="PF01588">
    <property type="entry name" value="tRNA_bind"/>
    <property type="match status" value="1"/>
</dbReference>
<feature type="region of interest" description="Disordered" evidence="4">
    <location>
        <begin position="118"/>
        <end position="153"/>
    </location>
</feature>
<dbReference type="GeneID" id="91096592"/>
<dbReference type="InterPro" id="IPR036282">
    <property type="entry name" value="Glutathione-S-Trfase_C_sf"/>
</dbReference>
<dbReference type="GO" id="GO:0017102">
    <property type="term" value="C:methionyl glutamyl tRNA synthetase complex"/>
    <property type="evidence" value="ECO:0007669"/>
    <property type="project" value="TreeGrafter"/>
</dbReference>
<evidence type="ECO:0000256" key="1">
    <source>
        <dbReference type="ARBA" id="ARBA00022555"/>
    </source>
</evidence>
<keyword evidence="2 3" id="KW-0694">RNA-binding</keyword>
<dbReference type="InterPro" id="IPR002547">
    <property type="entry name" value="tRNA-bd_dom"/>
</dbReference>
<gene>
    <name evidence="6" type="ORF">L201_005922</name>
</gene>
<keyword evidence="7" id="KW-1185">Reference proteome</keyword>
<dbReference type="Proteomes" id="UP001355207">
    <property type="component" value="Chromosome 8"/>
</dbReference>
<dbReference type="InterPro" id="IPR051270">
    <property type="entry name" value="Tyrosine-tRNA_ligase_regulator"/>
</dbReference>
<protein>
    <submittedName>
        <fullName evidence="6">Methionine-tRNA ligase, beta subunit</fullName>
    </submittedName>
</protein>
<evidence type="ECO:0000256" key="2">
    <source>
        <dbReference type="ARBA" id="ARBA00022884"/>
    </source>
</evidence>
<organism evidence="6 7">
    <name type="scientific">Kwoniella dendrophila CBS 6074</name>
    <dbReference type="NCBI Taxonomy" id="1295534"/>
    <lineage>
        <taxon>Eukaryota</taxon>
        <taxon>Fungi</taxon>
        <taxon>Dikarya</taxon>
        <taxon>Basidiomycota</taxon>
        <taxon>Agaricomycotina</taxon>
        <taxon>Tremellomycetes</taxon>
        <taxon>Tremellales</taxon>
        <taxon>Cryptococcaceae</taxon>
        <taxon>Kwoniella</taxon>
    </lineage>
</organism>
<feature type="compositionally biased region" description="Low complexity" evidence="4">
    <location>
        <begin position="143"/>
        <end position="153"/>
    </location>
</feature>
<evidence type="ECO:0000313" key="7">
    <source>
        <dbReference type="Proteomes" id="UP001355207"/>
    </source>
</evidence>